<keyword evidence="1" id="KW-0732">Signal</keyword>
<feature type="chain" id="PRO_5045182248" evidence="1">
    <location>
        <begin position="21"/>
        <end position="251"/>
    </location>
</feature>
<comment type="caution">
    <text evidence="2">The sequence shown here is derived from an EMBL/GenBank/DDBJ whole genome shotgun (WGS) entry which is preliminary data.</text>
</comment>
<dbReference type="Proteomes" id="UP001597010">
    <property type="component" value="Unassembled WGS sequence"/>
</dbReference>
<reference evidence="3" key="1">
    <citation type="journal article" date="2019" name="Int. J. Syst. Evol. Microbiol.">
        <title>The Global Catalogue of Microorganisms (GCM) 10K type strain sequencing project: providing services to taxonomists for standard genome sequencing and annotation.</title>
        <authorList>
            <consortium name="The Broad Institute Genomics Platform"/>
            <consortium name="The Broad Institute Genome Sequencing Center for Infectious Disease"/>
            <person name="Wu L."/>
            <person name="Ma J."/>
        </authorList>
    </citation>
    <scope>NUCLEOTIDE SEQUENCE [LARGE SCALE GENOMIC DNA]</scope>
    <source>
        <strain evidence="3">CCUG 61484</strain>
    </source>
</reference>
<evidence type="ECO:0000313" key="3">
    <source>
        <dbReference type="Proteomes" id="UP001597010"/>
    </source>
</evidence>
<sequence length="251" mass="27978">MYAVLSVFVLIGGCMRPAQAQSYEVQQLLLDIEKLSQFKSILSDMEKGYTILSQGYGQVKNLTQGNFSLHQVFLDGLLLVNPEVRKYKRVADIITAESSILSEYKAAYRRFGAGGLFNAQELGYLSNVYAQLTKRALRNASDLTDVLTDSKLRMSDEERLSAIDRIWADTSNQLAFLRSFNRRTSVLQLQRQKELNDTRTLQQIYRHEKKQELPGFSTQSGLAGIGLYELTLAEPGAGCNNEPAGHAAGIG</sequence>
<evidence type="ECO:0000313" key="2">
    <source>
        <dbReference type="EMBL" id="MFD0792030.1"/>
    </source>
</evidence>
<keyword evidence="3" id="KW-1185">Reference proteome</keyword>
<name>A0ABW3AMM1_9SPHI</name>
<proteinExistence type="predicted"/>
<dbReference type="EMBL" id="JBHTHZ010000001">
    <property type="protein sequence ID" value="MFD0792030.1"/>
    <property type="molecule type" value="Genomic_DNA"/>
</dbReference>
<dbReference type="RefSeq" id="WP_377110741.1">
    <property type="nucleotide sequence ID" value="NZ_JBHTHZ010000001.1"/>
</dbReference>
<gene>
    <name evidence="2" type="ORF">ACFQZX_00295</name>
</gene>
<feature type="signal peptide" evidence="1">
    <location>
        <begin position="1"/>
        <end position="20"/>
    </location>
</feature>
<accession>A0ABW3AMM1</accession>
<evidence type="ECO:0000256" key="1">
    <source>
        <dbReference type="SAM" id="SignalP"/>
    </source>
</evidence>
<organism evidence="2 3">
    <name type="scientific">Mucilaginibacter litoreus</name>
    <dbReference type="NCBI Taxonomy" id="1048221"/>
    <lineage>
        <taxon>Bacteria</taxon>
        <taxon>Pseudomonadati</taxon>
        <taxon>Bacteroidota</taxon>
        <taxon>Sphingobacteriia</taxon>
        <taxon>Sphingobacteriales</taxon>
        <taxon>Sphingobacteriaceae</taxon>
        <taxon>Mucilaginibacter</taxon>
    </lineage>
</organism>
<protein>
    <submittedName>
        <fullName evidence="2">TerB family tellurite resistance protein</fullName>
    </submittedName>
</protein>